<evidence type="ECO:0000313" key="2">
    <source>
        <dbReference type="EMBL" id="BAU58304.1"/>
    </source>
</evidence>
<proteinExistence type="predicted"/>
<protein>
    <recommendedName>
        <fullName evidence="1">Transglycosylase SLT domain-containing protein</fullName>
    </recommendedName>
</protein>
<reference evidence="2" key="1">
    <citation type="submission" date="2016-02" db="EMBL/GenBank/DDBJ databases">
        <title>Halorhodospira halochloris DSM-1059 complete genome, version 2.</title>
        <authorList>
            <person name="Tsukatani Y."/>
        </authorList>
    </citation>
    <scope>NUCLEOTIDE SEQUENCE</scope>
    <source>
        <strain evidence="2">DSM 1059</strain>
    </source>
</reference>
<sequence>MIYKNRFICSDTLKLYAIFFFVSGVMLGSSSVTAQHFRFNDHEEQLMRQAYELGKPHDLGMAMMGVLVQETRMGRFGPVGDRRHGFGKRSYGVMQLKLHTAKDVISFICPELDEGLSTDEEIIAKLLYDHHWNMQVAACYLAHLQNQGLSWRETLIAYNEGLRGSRRFGYGHPYAQSIADHVSEGKVRFFYDNFIAQ</sequence>
<dbReference type="RefSeq" id="WP_096409686.1">
    <property type="nucleotide sequence ID" value="NZ_AP017372.2"/>
</dbReference>
<dbReference type="AlphaFoldDB" id="A0A0X8XA68"/>
<organism evidence="2 3">
    <name type="scientific">Halorhodospira halochloris</name>
    <name type="common">Ectothiorhodospira halochloris</name>
    <dbReference type="NCBI Taxonomy" id="1052"/>
    <lineage>
        <taxon>Bacteria</taxon>
        <taxon>Pseudomonadati</taxon>
        <taxon>Pseudomonadota</taxon>
        <taxon>Gammaproteobacteria</taxon>
        <taxon>Chromatiales</taxon>
        <taxon>Ectothiorhodospiraceae</taxon>
        <taxon>Halorhodospira</taxon>
    </lineage>
</organism>
<dbReference type="InterPro" id="IPR023346">
    <property type="entry name" value="Lysozyme-like_dom_sf"/>
</dbReference>
<accession>A0A0X8XA68</accession>
<dbReference type="Pfam" id="PF01464">
    <property type="entry name" value="SLT"/>
    <property type="match status" value="1"/>
</dbReference>
<evidence type="ECO:0000259" key="1">
    <source>
        <dbReference type="Pfam" id="PF01464"/>
    </source>
</evidence>
<dbReference type="InterPro" id="IPR008258">
    <property type="entry name" value="Transglycosylase_SLT_dom_1"/>
</dbReference>
<dbReference type="Gene3D" id="1.10.530.10">
    <property type="match status" value="1"/>
</dbReference>
<dbReference type="EMBL" id="AP017372">
    <property type="protein sequence ID" value="BAU58304.1"/>
    <property type="molecule type" value="Genomic_DNA"/>
</dbReference>
<dbReference type="OrthoDB" id="5620293at2"/>
<dbReference type="KEGG" id="hhk:HH1059_15930"/>
<dbReference type="Proteomes" id="UP000218890">
    <property type="component" value="Chromosome"/>
</dbReference>
<keyword evidence="3" id="KW-1185">Reference proteome</keyword>
<feature type="domain" description="Transglycosylase SLT" evidence="1">
    <location>
        <begin position="89"/>
        <end position="164"/>
    </location>
</feature>
<name>A0A0X8XA68_HALHR</name>
<gene>
    <name evidence="2" type="ORF">HH1059_15930</name>
</gene>
<dbReference type="SUPFAM" id="SSF53955">
    <property type="entry name" value="Lysozyme-like"/>
    <property type="match status" value="1"/>
</dbReference>
<evidence type="ECO:0000313" key="3">
    <source>
        <dbReference type="Proteomes" id="UP000218890"/>
    </source>
</evidence>